<dbReference type="SUPFAM" id="SSF55205">
    <property type="entry name" value="EPT/RTPC-like"/>
    <property type="match status" value="1"/>
</dbReference>
<name>A0A1Q5PRJ2_9ACTO</name>
<feature type="binding site" evidence="7">
    <location>
        <position position="32"/>
    </location>
    <ligand>
        <name>3-phosphoshikimate</name>
        <dbReference type="ChEBI" id="CHEBI:145989"/>
    </ligand>
</feature>
<comment type="caution">
    <text evidence="7">Lacks conserved residue(s) required for the propagation of feature annotation.</text>
</comment>
<sequence>MSISDSLWEAPAARGPVTGKIRVPGSKSLTNREMVLSTLADGPSLLRGALWSRDTQLMLDAIKSLGAKAKVVLPDSTSTSRVDIEVSPAHYLSWRANTAQATSGCERTGSAITLAEVDCGLSGTVMRFIPPLAVSLGVSARFDGDPQAYLRPQATLIDALRQLGAVIVEHGDPGSLPFTVQMPSESARLSSPAESLTTPVVTIDSSGSSQFVSALLLIGAALPQGLFLRARGKLPSLAHVEMTIDCLAQRGVTVHQVKSGYLNEWKVDPAPIAMRSVRLETDLSNAGPFLAAAAVTGGEVSILDWPEHTTQAGDAWREIMPRLGVKISWENGTLTARGPAGGASALHGIDCDLSAYGELTPTLGAICALSSEPSRIRGIGHLRGHETDRLKALVTEVERLGGRARASRDEIEFLSPVTKPGVVESYHDHRMATFGAILGLKLPGLRVREIETTAKTLPDFVQLWSSLEGLA</sequence>
<feature type="active site" description="Proton acceptor" evidence="7">
    <location>
        <position position="358"/>
    </location>
</feature>
<keyword evidence="3 7" id="KW-0028">Amino-acid biosynthesis</keyword>
<feature type="domain" description="Enolpyruvate transferase" evidence="8">
    <location>
        <begin position="14"/>
        <end position="462"/>
    </location>
</feature>
<dbReference type="OrthoDB" id="9809920at2"/>
<keyword evidence="10" id="KW-1185">Reference proteome</keyword>
<dbReference type="NCBIfam" id="TIGR01356">
    <property type="entry name" value="aroA"/>
    <property type="match status" value="1"/>
</dbReference>
<dbReference type="InterPro" id="IPR013792">
    <property type="entry name" value="RNA3'P_cycl/enolpyr_Trfase_a/b"/>
</dbReference>
<keyword evidence="4 7" id="KW-0808">Transferase</keyword>
<feature type="binding site" evidence="7">
    <location>
        <position position="27"/>
    </location>
    <ligand>
        <name>3-phosphoshikimate</name>
        <dbReference type="ChEBI" id="CHEBI:145989"/>
    </ligand>
</feature>
<dbReference type="InterPro" id="IPR036968">
    <property type="entry name" value="Enolpyruvate_Tfrase_sf"/>
</dbReference>
<evidence type="ECO:0000256" key="6">
    <source>
        <dbReference type="ARBA" id="ARBA00044633"/>
    </source>
</evidence>
<feature type="binding site" evidence="7">
    <location>
        <position position="358"/>
    </location>
    <ligand>
        <name>3-phosphoshikimate</name>
        <dbReference type="ChEBI" id="CHEBI:145989"/>
    </ligand>
</feature>
<evidence type="ECO:0000313" key="9">
    <source>
        <dbReference type="EMBL" id="OKL50187.1"/>
    </source>
</evidence>
<dbReference type="GO" id="GO:0005737">
    <property type="term" value="C:cytoplasm"/>
    <property type="evidence" value="ECO:0007669"/>
    <property type="project" value="UniProtKB-SubCell"/>
</dbReference>
<feature type="binding site" evidence="7">
    <location>
        <position position="151"/>
    </location>
    <ligand>
        <name>phosphoenolpyruvate</name>
        <dbReference type="ChEBI" id="CHEBI:58702"/>
    </ligand>
</feature>
<dbReference type="PANTHER" id="PTHR21090">
    <property type="entry name" value="AROM/DEHYDROQUINATE SYNTHASE"/>
    <property type="match status" value="1"/>
</dbReference>
<accession>A0A1Q5PRJ2</accession>
<dbReference type="PROSITE" id="PS00885">
    <property type="entry name" value="EPSP_SYNTHASE_2"/>
    <property type="match status" value="1"/>
</dbReference>
<evidence type="ECO:0000259" key="8">
    <source>
        <dbReference type="Pfam" id="PF00275"/>
    </source>
</evidence>
<evidence type="ECO:0000256" key="2">
    <source>
        <dbReference type="ARBA" id="ARBA00009948"/>
    </source>
</evidence>
<feature type="binding site" evidence="7">
    <location>
        <position position="455"/>
    </location>
    <ligand>
        <name>phosphoenolpyruvate</name>
        <dbReference type="ChEBI" id="CHEBI:58702"/>
    </ligand>
</feature>
<dbReference type="InterPro" id="IPR023193">
    <property type="entry name" value="EPSP_synthase_CS"/>
</dbReference>
<organism evidence="9 10">
    <name type="scientific">Boudabousia marimammalium</name>
    <dbReference type="NCBI Taxonomy" id="156892"/>
    <lineage>
        <taxon>Bacteria</taxon>
        <taxon>Bacillati</taxon>
        <taxon>Actinomycetota</taxon>
        <taxon>Actinomycetes</taxon>
        <taxon>Actinomycetales</taxon>
        <taxon>Actinomycetaceae</taxon>
        <taxon>Boudabousia</taxon>
    </lineage>
</organism>
<feature type="binding site" evidence="7">
    <location>
        <position position="28"/>
    </location>
    <ligand>
        <name>3-phosphoshikimate</name>
        <dbReference type="ChEBI" id="CHEBI:145989"/>
    </ligand>
</feature>
<dbReference type="STRING" id="156892.BM477_01985"/>
<feature type="binding site" evidence="7">
    <location>
        <position position="208"/>
    </location>
    <ligand>
        <name>3-phosphoshikimate</name>
        <dbReference type="ChEBI" id="CHEBI:145989"/>
    </ligand>
</feature>
<comment type="subcellular location">
    <subcellularLocation>
        <location evidence="7">Cytoplasm</location>
    </subcellularLocation>
</comment>
<dbReference type="PANTHER" id="PTHR21090:SF5">
    <property type="entry name" value="PENTAFUNCTIONAL AROM POLYPEPTIDE"/>
    <property type="match status" value="1"/>
</dbReference>
<dbReference type="InterPro" id="IPR006264">
    <property type="entry name" value="EPSP_synthase"/>
</dbReference>
<dbReference type="GO" id="GO:0009423">
    <property type="term" value="P:chorismate biosynthetic process"/>
    <property type="evidence" value="ECO:0007669"/>
    <property type="project" value="UniProtKB-UniRule"/>
</dbReference>
<dbReference type="InterPro" id="IPR001986">
    <property type="entry name" value="Enolpyruvate_Tfrase_dom"/>
</dbReference>
<feature type="binding site" evidence="7">
    <location>
        <position position="210"/>
    </location>
    <ligand>
        <name>phosphoenolpyruvate</name>
        <dbReference type="ChEBI" id="CHEBI:58702"/>
    </ligand>
</feature>
<evidence type="ECO:0000256" key="7">
    <source>
        <dbReference type="HAMAP-Rule" id="MF_00210"/>
    </source>
</evidence>
<feature type="binding site" evidence="7">
    <location>
        <position position="236"/>
    </location>
    <ligand>
        <name>3-phosphoshikimate</name>
        <dbReference type="ChEBI" id="CHEBI:145989"/>
    </ligand>
</feature>
<comment type="caution">
    <text evidence="9">The sequence shown here is derived from an EMBL/GenBank/DDBJ whole genome shotgun (WGS) entry which is preliminary data.</text>
</comment>
<comment type="catalytic activity">
    <reaction evidence="6">
        <text>3-phosphoshikimate + phosphoenolpyruvate = 5-O-(1-carboxyvinyl)-3-phosphoshikimate + phosphate</text>
        <dbReference type="Rhea" id="RHEA:21256"/>
        <dbReference type="ChEBI" id="CHEBI:43474"/>
        <dbReference type="ChEBI" id="CHEBI:57701"/>
        <dbReference type="ChEBI" id="CHEBI:58702"/>
        <dbReference type="ChEBI" id="CHEBI:145989"/>
        <dbReference type="EC" id="2.5.1.19"/>
    </reaction>
    <physiologicalReaction direction="left-to-right" evidence="6">
        <dbReference type="Rhea" id="RHEA:21257"/>
    </physiologicalReaction>
</comment>
<dbReference type="UniPathway" id="UPA00053">
    <property type="reaction ID" value="UER00089"/>
</dbReference>
<dbReference type="CDD" id="cd01556">
    <property type="entry name" value="EPSP_synthase"/>
    <property type="match status" value="1"/>
</dbReference>
<evidence type="ECO:0000256" key="3">
    <source>
        <dbReference type="ARBA" id="ARBA00022605"/>
    </source>
</evidence>
<dbReference type="RefSeq" id="WP_075361012.1">
    <property type="nucleotide sequence ID" value="NZ_MPDM01000002.1"/>
</dbReference>
<feature type="binding site" evidence="7">
    <location>
        <position position="123"/>
    </location>
    <ligand>
        <name>phosphoenolpyruvate</name>
        <dbReference type="ChEBI" id="CHEBI:58702"/>
    </ligand>
</feature>
<feature type="binding site" evidence="7">
    <location>
        <position position="385"/>
    </location>
    <ligand>
        <name>3-phosphoshikimate</name>
        <dbReference type="ChEBI" id="CHEBI:145989"/>
    </ligand>
</feature>
<gene>
    <name evidence="7" type="primary">aroA</name>
    <name evidence="9" type="ORF">BM477_01985</name>
</gene>
<dbReference type="GO" id="GO:0008652">
    <property type="term" value="P:amino acid biosynthetic process"/>
    <property type="evidence" value="ECO:0007669"/>
    <property type="project" value="UniProtKB-KW"/>
</dbReference>
<dbReference type="AlphaFoldDB" id="A0A1Q5PRJ2"/>
<protein>
    <recommendedName>
        <fullName evidence="7">3-phosphoshikimate 1-carboxyvinyltransferase</fullName>
        <ecNumber evidence="7">2.5.1.19</ecNumber>
    </recommendedName>
    <alternativeName>
        <fullName evidence="7">5-enolpyruvylshikimate-3-phosphate synthase</fullName>
        <shortName evidence="7">EPSP synthase</shortName>
        <shortName evidence="7">EPSPS</shortName>
    </alternativeName>
</protein>
<comment type="similarity">
    <text evidence="2 7">Belongs to the EPSP synthase family.</text>
</comment>
<dbReference type="PROSITE" id="PS00104">
    <property type="entry name" value="EPSP_SYNTHASE_1"/>
    <property type="match status" value="1"/>
</dbReference>
<dbReference type="Gene3D" id="3.65.10.10">
    <property type="entry name" value="Enolpyruvate transferase domain"/>
    <property type="match status" value="2"/>
</dbReference>
<dbReference type="PIRSF" id="PIRSF000505">
    <property type="entry name" value="EPSPS"/>
    <property type="match status" value="1"/>
</dbReference>
<feature type="binding site" evidence="7">
    <location>
        <position position="210"/>
    </location>
    <ligand>
        <name>3-phosphoshikimate</name>
        <dbReference type="ChEBI" id="CHEBI:145989"/>
    </ligand>
</feature>
<feature type="binding site" evidence="7">
    <location>
        <position position="389"/>
    </location>
    <ligand>
        <name>phosphoenolpyruvate</name>
        <dbReference type="ChEBI" id="CHEBI:58702"/>
    </ligand>
</feature>
<dbReference type="GO" id="GO:0009073">
    <property type="term" value="P:aromatic amino acid family biosynthetic process"/>
    <property type="evidence" value="ECO:0007669"/>
    <property type="project" value="UniProtKB-KW"/>
</dbReference>
<dbReference type="EC" id="2.5.1.19" evidence="7"/>
<dbReference type="EMBL" id="MPDM01000002">
    <property type="protein sequence ID" value="OKL50187.1"/>
    <property type="molecule type" value="Genomic_DNA"/>
</dbReference>
<feature type="binding site" evidence="7">
    <location>
        <position position="27"/>
    </location>
    <ligand>
        <name>phosphoenolpyruvate</name>
        <dbReference type="ChEBI" id="CHEBI:58702"/>
    </ligand>
</feature>
<keyword evidence="5 7" id="KW-0057">Aromatic amino acid biosynthesis</keyword>
<dbReference type="Pfam" id="PF00275">
    <property type="entry name" value="EPSP_synthase"/>
    <property type="match status" value="1"/>
</dbReference>
<comment type="subunit">
    <text evidence="7">Monomer.</text>
</comment>
<evidence type="ECO:0000313" key="10">
    <source>
        <dbReference type="Proteomes" id="UP000186465"/>
    </source>
</evidence>
<proteinExistence type="inferred from homology"/>
<evidence type="ECO:0000256" key="4">
    <source>
        <dbReference type="ARBA" id="ARBA00022679"/>
    </source>
</evidence>
<evidence type="ECO:0000256" key="5">
    <source>
        <dbReference type="ARBA" id="ARBA00023141"/>
    </source>
</evidence>
<keyword evidence="7" id="KW-0963">Cytoplasm</keyword>
<dbReference type="GO" id="GO:0003866">
    <property type="term" value="F:3-phosphoshikimate 1-carboxyvinyltransferase activity"/>
    <property type="evidence" value="ECO:0007669"/>
    <property type="project" value="UniProtKB-UniRule"/>
</dbReference>
<reference evidence="10" key="1">
    <citation type="submission" date="2016-11" db="EMBL/GenBank/DDBJ databases">
        <title>Actinomyces gypaetusis sp. nov. isolated from Gypaetus barbatus in Qinghai Tibet Plateau China.</title>
        <authorList>
            <person name="Meng X."/>
        </authorList>
    </citation>
    <scope>NUCLEOTIDE SEQUENCE [LARGE SCALE GENOMIC DNA]</scope>
    <source>
        <strain evidence="10">DSM 15383</strain>
    </source>
</reference>
<comment type="pathway">
    <text evidence="1 7">Metabolic intermediate biosynthesis; chorismate biosynthesis; chorismate from D-erythrose 4-phosphate and phosphoenolpyruvate: step 6/7.</text>
</comment>
<feature type="binding site" evidence="7">
    <location>
        <position position="430"/>
    </location>
    <ligand>
        <name>phosphoenolpyruvate</name>
        <dbReference type="ChEBI" id="CHEBI:58702"/>
    </ligand>
</feature>
<dbReference type="HAMAP" id="MF_00210">
    <property type="entry name" value="EPSP_synth"/>
    <property type="match status" value="1"/>
</dbReference>
<comment type="function">
    <text evidence="7">Catalyzes the transfer of the enolpyruvyl moiety of phosphoenolpyruvate (PEP) to the 5-hydroxyl of shikimate-3-phosphate (S3P) to produce enolpyruvyl shikimate-3-phosphate and inorganic phosphate.</text>
</comment>
<dbReference type="Proteomes" id="UP000186465">
    <property type="component" value="Unassembled WGS sequence"/>
</dbReference>
<evidence type="ECO:0000256" key="1">
    <source>
        <dbReference type="ARBA" id="ARBA00004811"/>
    </source>
</evidence>
<feature type="binding site" evidence="7">
    <location>
        <position position="209"/>
    </location>
    <ligand>
        <name>3-phosphoshikimate</name>
        <dbReference type="ChEBI" id="CHEBI:145989"/>
    </ligand>
</feature>